<dbReference type="EMBL" id="FNRY01000001">
    <property type="protein sequence ID" value="SEB54775.1"/>
    <property type="molecule type" value="Genomic_DNA"/>
</dbReference>
<sequence length="231" mass="25323">MGARNQNLRIESGEFVCVIGPSGHGKSTLLNMIAGFTSPTAGSIQVAGRPVTKPGPDRGVVFQRDTLFLWKRVDENIEFGLKAQGVPKAERTKIVSELLKVTGLQAFAKAWPKQLSGGMRRRVAIAAVLANKPDVLLMDEPFAGLDYLRLSQMHSFLLDLWQESGHRAVVMVTHDVDEAISLADRVVLVKNGTIALNKRVDLPRPRTASDITGDQANELRAELLRAFESEN</sequence>
<dbReference type="Gene3D" id="3.40.50.300">
    <property type="entry name" value="P-loop containing nucleotide triphosphate hydrolases"/>
    <property type="match status" value="1"/>
</dbReference>
<dbReference type="InterPro" id="IPR050166">
    <property type="entry name" value="ABC_transporter_ATP-bind"/>
</dbReference>
<dbReference type="CDD" id="cd03293">
    <property type="entry name" value="ABC_NrtD_SsuB_transporters"/>
    <property type="match status" value="1"/>
</dbReference>
<keyword evidence="6" id="KW-1185">Reference proteome</keyword>
<feature type="domain" description="ABC transporter" evidence="4">
    <location>
        <begin position="1"/>
        <end position="216"/>
    </location>
</feature>
<evidence type="ECO:0000256" key="2">
    <source>
        <dbReference type="ARBA" id="ARBA00022741"/>
    </source>
</evidence>
<dbReference type="AlphaFoldDB" id="A0A1H4K9G8"/>
<dbReference type="InterPro" id="IPR003593">
    <property type="entry name" value="AAA+_ATPase"/>
</dbReference>
<dbReference type="InterPro" id="IPR027417">
    <property type="entry name" value="P-loop_NTPase"/>
</dbReference>
<keyword evidence="2" id="KW-0547">Nucleotide-binding</keyword>
<organism evidence="5 6">
    <name type="scientific">Paramicrobacterium humi</name>
    <dbReference type="NCBI Taxonomy" id="640635"/>
    <lineage>
        <taxon>Bacteria</taxon>
        <taxon>Bacillati</taxon>
        <taxon>Actinomycetota</taxon>
        <taxon>Actinomycetes</taxon>
        <taxon>Micrococcales</taxon>
        <taxon>Microbacteriaceae</taxon>
        <taxon>Paramicrobacterium</taxon>
    </lineage>
</organism>
<evidence type="ECO:0000256" key="1">
    <source>
        <dbReference type="ARBA" id="ARBA00022448"/>
    </source>
</evidence>
<dbReference type="SUPFAM" id="SSF52540">
    <property type="entry name" value="P-loop containing nucleoside triphosphate hydrolases"/>
    <property type="match status" value="1"/>
</dbReference>
<name>A0A1H4K9G8_9MICO</name>
<dbReference type="Pfam" id="PF00005">
    <property type="entry name" value="ABC_tran"/>
    <property type="match status" value="1"/>
</dbReference>
<dbReference type="InterPro" id="IPR003439">
    <property type="entry name" value="ABC_transporter-like_ATP-bd"/>
</dbReference>
<reference evidence="5 6" key="1">
    <citation type="submission" date="2016-10" db="EMBL/GenBank/DDBJ databases">
        <authorList>
            <person name="de Groot N.N."/>
        </authorList>
    </citation>
    <scope>NUCLEOTIDE SEQUENCE [LARGE SCALE GENOMIC DNA]</scope>
    <source>
        <strain evidence="5 6">DSM 21799</strain>
    </source>
</reference>
<dbReference type="InterPro" id="IPR017871">
    <property type="entry name" value="ABC_transporter-like_CS"/>
</dbReference>
<dbReference type="PANTHER" id="PTHR42788">
    <property type="entry name" value="TAURINE IMPORT ATP-BINDING PROTEIN-RELATED"/>
    <property type="match status" value="1"/>
</dbReference>
<keyword evidence="1" id="KW-0813">Transport</keyword>
<keyword evidence="3 5" id="KW-0067">ATP-binding</keyword>
<gene>
    <name evidence="5" type="ORF">SAMN04489806_1061</name>
</gene>
<dbReference type="GO" id="GO:0005524">
    <property type="term" value="F:ATP binding"/>
    <property type="evidence" value="ECO:0007669"/>
    <property type="project" value="UniProtKB-KW"/>
</dbReference>
<evidence type="ECO:0000313" key="6">
    <source>
        <dbReference type="Proteomes" id="UP000199183"/>
    </source>
</evidence>
<accession>A0A1H4K9G8</accession>
<protein>
    <submittedName>
        <fullName evidence="5">NitT/TauT family transport system ATP-binding protein</fullName>
    </submittedName>
</protein>
<dbReference type="PROSITE" id="PS00211">
    <property type="entry name" value="ABC_TRANSPORTER_1"/>
    <property type="match status" value="1"/>
</dbReference>
<proteinExistence type="predicted"/>
<dbReference type="PROSITE" id="PS50893">
    <property type="entry name" value="ABC_TRANSPORTER_2"/>
    <property type="match status" value="1"/>
</dbReference>
<evidence type="ECO:0000259" key="4">
    <source>
        <dbReference type="PROSITE" id="PS50893"/>
    </source>
</evidence>
<evidence type="ECO:0000313" key="5">
    <source>
        <dbReference type="EMBL" id="SEB54775.1"/>
    </source>
</evidence>
<dbReference type="PANTHER" id="PTHR42788:SF13">
    <property type="entry name" value="ALIPHATIC SULFONATES IMPORT ATP-BINDING PROTEIN SSUB"/>
    <property type="match status" value="1"/>
</dbReference>
<dbReference type="GO" id="GO:0016887">
    <property type="term" value="F:ATP hydrolysis activity"/>
    <property type="evidence" value="ECO:0007669"/>
    <property type="project" value="InterPro"/>
</dbReference>
<dbReference type="STRING" id="640635.SAMN04489806_1061"/>
<dbReference type="SMART" id="SM00382">
    <property type="entry name" value="AAA"/>
    <property type="match status" value="1"/>
</dbReference>
<evidence type="ECO:0000256" key="3">
    <source>
        <dbReference type="ARBA" id="ARBA00022840"/>
    </source>
</evidence>
<dbReference type="Proteomes" id="UP000199183">
    <property type="component" value="Unassembled WGS sequence"/>
</dbReference>